<sequence length="753" mass="83029">MCAEHNRLTTLVTVSSFVDNIYAVLDADLDANCQTSTDGVVDSSVPYFTDVADGHQCIVASSCGDYRCDSSTLSYDRYRMCVCGWPEYEYLGAGFCRYGDLDTYPEPTRKEVLVSNEAACKKLCSEESSCVSFAYYPKKVTSYNNVVNMYFEKRNYGYTAYEFPNWFAASGSTCDETCGVAGRVCKVSDMCAEHHRFNDSTEVYEIYVWNSLTELHIATLAIGPNDQVIGEYTMRHLGGASIKDGGVNDYTELRAGEKTSVTAYPTTANTLAPTISDNYMLYFKAEHVANRNDLNGNIGVEVVMHQPAKLIGVSRFDSDLQDTYTINVWDASTERLVENARVGPTDGVVDGYTVASFGSNAVELLLGKRYVFSLRCFEGMPDPFPDHGGTSESDMRQDTLDHIALYMGSVYGGGDGYPGEADQYGRYRNIVNMHLEKRNYGYTAENFTNWFAARSSSCEETCSVAGRVCKESDMCAENSRLSDGDTMTAFARSIVLSEGMSALEPDCSDEERYNGGNHGEVPAFSYHDGQCFISNVDRACDTYSCTHELDSYTYRACVCGWEEYAFVGVGFCVGESNQESYVQADILVDSEYGCKALCDTDAECQSFAFSPKVIESVSRTDSTAAEQAAYADYLDDQEDVQNAILVAEEAASYTPVYTAYRQAWENRESAWMLMNSANSENLQSATDAYNEADVNYDDALSALDQAAAASESQEFVDSVDAITQGQEVLDAARSARDKKLIGPALSFLKRKLA</sequence>
<feature type="domain" description="Apple" evidence="1">
    <location>
        <begin position="111"/>
        <end position="141"/>
    </location>
</feature>
<dbReference type="EMBL" id="LGRX02027780">
    <property type="protein sequence ID" value="KAK3248806.1"/>
    <property type="molecule type" value="Genomic_DNA"/>
</dbReference>
<organism evidence="2 3">
    <name type="scientific">Cymbomonas tetramitiformis</name>
    <dbReference type="NCBI Taxonomy" id="36881"/>
    <lineage>
        <taxon>Eukaryota</taxon>
        <taxon>Viridiplantae</taxon>
        <taxon>Chlorophyta</taxon>
        <taxon>Pyramimonadophyceae</taxon>
        <taxon>Pyramimonadales</taxon>
        <taxon>Pyramimonadaceae</taxon>
        <taxon>Cymbomonas</taxon>
    </lineage>
</organism>
<evidence type="ECO:0000313" key="3">
    <source>
        <dbReference type="Proteomes" id="UP001190700"/>
    </source>
</evidence>
<proteinExistence type="predicted"/>
<name>A0AAE0C5I2_9CHLO</name>
<dbReference type="Proteomes" id="UP001190700">
    <property type="component" value="Unassembled WGS sequence"/>
</dbReference>
<accession>A0AAE0C5I2</accession>
<feature type="domain" description="Apple" evidence="1">
    <location>
        <begin position="583"/>
        <end position="612"/>
    </location>
</feature>
<protein>
    <recommendedName>
        <fullName evidence="1">Apple domain-containing protein</fullName>
    </recommendedName>
</protein>
<dbReference type="InterPro" id="IPR003609">
    <property type="entry name" value="Pan_app"/>
</dbReference>
<keyword evidence="3" id="KW-1185">Reference proteome</keyword>
<dbReference type="Pfam" id="PF14295">
    <property type="entry name" value="PAN_4"/>
    <property type="match status" value="2"/>
</dbReference>
<gene>
    <name evidence="2" type="ORF">CYMTET_41716</name>
</gene>
<evidence type="ECO:0000313" key="2">
    <source>
        <dbReference type="EMBL" id="KAK3248806.1"/>
    </source>
</evidence>
<dbReference type="AlphaFoldDB" id="A0AAE0C5I2"/>
<comment type="caution">
    <text evidence="2">The sequence shown here is derived from an EMBL/GenBank/DDBJ whole genome shotgun (WGS) entry which is preliminary data.</text>
</comment>
<evidence type="ECO:0000259" key="1">
    <source>
        <dbReference type="Pfam" id="PF14295"/>
    </source>
</evidence>
<reference evidence="2 3" key="1">
    <citation type="journal article" date="2015" name="Genome Biol. Evol.">
        <title>Comparative Genomics of a Bacterivorous Green Alga Reveals Evolutionary Causalities and Consequences of Phago-Mixotrophic Mode of Nutrition.</title>
        <authorList>
            <person name="Burns J.A."/>
            <person name="Paasch A."/>
            <person name="Narechania A."/>
            <person name="Kim E."/>
        </authorList>
    </citation>
    <scope>NUCLEOTIDE SEQUENCE [LARGE SCALE GENOMIC DNA]</scope>
    <source>
        <strain evidence="2 3">PLY_AMNH</strain>
    </source>
</reference>